<dbReference type="InterPro" id="IPR036388">
    <property type="entry name" value="WH-like_DNA-bd_sf"/>
</dbReference>
<dbReference type="InterPro" id="IPR015421">
    <property type="entry name" value="PyrdxlP-dep_Trfase_major"/>
</dbReference>
<evidence type="ECO:0000313" key="7">
    <source>
        <dbReference type="EMBL" id="SDH83841.1"/>
    </source>
</evidence>
<dbReference type="PROSITE" id="PS50949">
    <property type="entry name" value="HTH_GNTR"/>
    <property type="match status" value="1"/>
</dbReference>
<gene>
    <name evidence="7" type="ORF">SAMN05443529_12029</name>
</gene>
<evidence type="ECO:0000256" key="2">
    <source>
        <dbReference type="ARBA" id="ARBA00022898"/>
    </source>
</evidence>
<organism evidence="7 8">
    <name type="scientific">Desulfosporosinus hippei DSM 8344</name>
    <dbReference type="NCBI Taxonomy" id="1121419"/>
    <lineage>
        <taxon>Bacteria</taxon>
        <taxon>Bacillati</taxon>
        <taxon>Bacillota</taxon>
        <taxon>Clostridia</taxon>
        <taxon>Eubacteriales</taxon>
        <taxon>Desulfitobacteriaceae</taxon>
        <taxon>Desulfosporosinus</taxon>
    </lineage>
</organism>
<reference evidence="8" key="1">
    <citation type="submission" date="2016-10" db="EMBL/GenBank/DDBJ databases">
        <authorList>
            <person name="Varghese N."/>
            <person name="Submissions S."/>
        </authorList>
    </citation>
    <scope>NUCLEOTIDE SEQUENCE [LARGE SCALE GENOMIC DNA]</scope>
    <source>
        <strain evidence="8">DSM 8344</strain>
    </source>
</reference>
<dbReference type="EMBL" id="FNCP01000020">
    <property type="protein sequence ID" value="SDH83841.1"/>
    <property type="molecule type" value="Genomic_DNA"/>
</dbReference>
<dbReference type="GO" id="GO:0003700">
    <property type="term" value="F:DNA-binding transcription factor activity"/>
    <property type="evidence" value="ECO:0007669"/>
    <property type="project" value="InterPro"/>
</dbReference>
<evidence type="ECO:0000256" key="3">
    <source>
        <dbReference type="ARBA" id="ARBA00023015"/>
    </source>
</evidence>
<protein>
    <submittedName>
        <fullName evidence="7">GntR family transcriptional regulator / MocR family aminotransferase</fullName>
    </submittedName>
</protein>
<sequence>MFILDGQGRQPLHNKICNQIKNQILTGELPPTTKLASIKNLSSELSVSRNTVEYAYQQLYAEGYIHSKPRSGYFVSPIDPEFRQSPLRQVCTSLKEGSEDGKSFAFDFHPARLSPGSFPVNLWRKLYIDCLKDDQNHLASDGNQQGDFDLRCEIQRYLSRSRGVSCDPEQIVVCSGLQDSLSILAPILKEDHSKLAVEDPGYFVPKAVFRNHSFSITTVSVNSDGLDLECLQNTKSTVVYVTPSHQFPLGYVMPVTKRLKLIDWAESVGGVIIEDDYDWLYKMIR</sequence>
<dbReference type="InterPro" id="IPR015424">
    <property type="entry name" value="PyrdxlP-dep_Trfase"/>
</dbReference>
<dbReference type="Gene3D" id="1.10.10.10">
    <property type="entry name" value="Winged helix-like DNA-binding domain superfamily/Winged helix DNA-binding domain"/>
    <property type="match status" value="1"/>
</dbReference>
<evidence type="ECO:0000256" key="4">
    <source>
        <dbReference type="ARBA" id="ARBA00023125"/>
    </source>
</evidence>
<dbReference type="GO" id="GO:0030170">
    <property type="term" value="F:pyridoxal phosphate binding"/>
    <property type="evidence" value="ECO:0007669"/>
    <property type="project" value="InterPro"/>
</dbReference>
<accession>A0A1G8FP14</accession>
<evidence type="ECO:0000256" key="1">
    <source>
        <dbReference type="ARBA" id="ARBA00005384"/>
    </source>
</evidence>
<feature type="domain" description="HTH gntR-type" evidence="6">
    <location>
        <begin position="10"/>
        <end position="78"/>
    </location>
</feature>
<dbReference type="InterPro" id="IPR004839">
    <property type="entry name" value="Aminotransferase_I/II_large"/>
</dbReference>
<dbReference type="SUPFAM" id="SSF53383">
    <property type="entry name" value="PLP-dependent transferases"/>
    <property type="match status" value="1"/>
</dbReference>
<dbReference type="GO" id="GO:0003677">
    <property type="term" value="F:DNA binding"/>
    <property type="evidence" value="ECO:0007669"/>
    <property type="project" value="UniProtKB-KW"/>
</dbReference>
<evidence type="ECO:0000259" key="6">
    <source>
        <dbReference type="PROSITE" id="PS50949"/>
    </source>
</evidence>
<dbReference type="Proteomes" id="UP000198656">
    <property type="component" value="Unassembled WGS sequence"/>
</dbReference>
<dbReference type="Gene3D" id="3.40.640.10">
    <property type="entry name" value="Type I PLP-dependent aspartate aminotransferase-like (Major domain)"/>
    <property type="match status" value="1"/>
</dbReference>
<dbReference type="PANTHER" id="PTHR46577:SF1">
    <property type="entry name" value="HTH-TYPE TRANSCRIPTIONAL REGULATORY PROTEIN GABR"/>
    <property type="match status" value="1"/>
</dbReference>
<comment type="similarity">
    <text evidence="1">In the C-terminal section; belongs to the class-I pyridoxal-phosphate-dependent aminotransferase family.</text>
</comment>
<keyword evidence="3" id="KW-0805">Transcription regulation</keyword>
<keyword evidence="7" id="KW-0808">Transferase</keyword>
<name>A0A1G8FP14_9FIRM</name>
<dbReference type="GO" id="GO:0008483">
    <property type="term" value="F:transaminase activity"/>
    <property type="evidence" value="ECO:0007669"/>
    <property type="project" value="UniProtKB-KW"/>
</dbReference>
<dbReference type="InterPro" id="IPR000524">
    <property type="entry name" value="Tscrpt_reg_HTH_GntR"/>
</dbReference>
<evidence type="ECO:0000313" key="8">
    <source>
        <dbReference type="Proteomes" id="UP000198656"/>
    </source>
</evidence>
<dbReference type="InterPro" id="IPR036390">
    <property type="entry name" value="WH_DNA-bd_sf"/>
</dbReference>
<dbReference type="InterPro" id="IPR051446">
    <property type="entry name" value="HTH_trans_reg/aminotransferase"/>
</dbReference>
<dbReference type="SUPFAM" id="SSF46785">
    <property type="entry name" value="Winged helix' DNA-binding domain"/>
    <property type="match status" value="1"/>
</dbReference>
<dbReference type="Pfam" id="PF00392">
    <property type="entry name" value="GntR"/>
    <property type="match status" value="1"/>
</dbReference>
<dbReference type="CDD" id="cd07377">
    <property type="entry name" value="WHTH_GntR"/>
    <property type="match status" value="1"/>
</dbReference>
<keyword evidence="2" id="KW-0663">Pyridoxal phosphate</keyword>
<keyword evidence="8" id="KW-1185">Reference proteome</keyword>
<dbReference type="PANTHER" id="PTHR46577">
    <property type="entry name" value="HTH-TYPE TRANSCRIPTIONAL REGULATORY PROTEIN GABR"/>
    <property type="match status" value="1"/>
</dbReference>
<proteinExistence type="inferred from homology"/>
<keyword evidence="7" id="KW-0032">Aminotransferase</keyword>
<dbReference type="STRING" id="1121419.SAMN05443529_12029"/>
<keyword evidence="4" id="KW-0238">DNA-binding</keyword>
<dbReference type="SMART" id="SM00345">
    <property type="entry name" value="HTH_GNTR"/>
    <property type="match status" value="1"/>
</dbReference>
<dbReference type="AlphaFoldDB" id="A0A1G8FP14"/>
<dbReference type="RefSeq" id="WP_242876318.1">
    <property type="nucleotide sequence ID" value="NZ_FNCP01000020.1"/>
</dbReference>
<dbReference type="Pfam" id="PF00155">
    <property type="entry name" value="Aminotran_1_2"/>
    <property type="match status" value="1"/>
</dbReference>
<keyword evidence="5" id="KW-0804">Transcription</keyword>
<evidence type="ECO:0000256" key="5">
    <source>
        <dbReference type="ARBA" id="ARBA00023163"/>
    </source>
</evidence>